<dbReference type="EMBL" id="SJPW01000001">
    <property type="protein sequence ID" value="TWU60663.1"/>
    <property type="molecule type" value="Genomic_DNA"/>
</dbReference>
<proteinExistence type="predicted"/>
<protein>
    <submittedName>
        <fullName evidence="1">Uncharacterized protein</fullName>
    </submittedName>
</protein>
<comment type="caution">
    <text evidence="1">The sequence shown here is derived from an EMBL/GenBank/DDBJ whole genome shotgun (WGS) entry which is preliminary data.</text>
</comment>
<dbReference type="AlphaFoldDB" id="A0A5C6FJA7"/>
<organism evidence="1 2">
    <name type="scientific">Rubripirellula tenax</name>
    <dbReference type="NCBI Taxonomy" id="2528015"/>
    <lineage>
        <taxon>Bacteria</taxon>
        <taxon>Pseudomonadati</taxon>
        <taxon>Planctomycetota</taxon>
        <taxon>Planctomycetia</taxon>
        <taxon>Pirellulales</taxon>
        <taxon>Pirellulaceae</taxon>
        <taxon>Rubripirellula</taxon>
    </lineage>
</organism>
<sequence length="51" mass="5787">MPRPPRADAAGEIYHVLNRGRKSQEWGKKGQEPNWMTGQFGFATLVAIKYP</sequence>
<keyword evidence="2" id="KW-1185">Reference proteome</keyword>
<evidence type="ECO:0000313" key="2">
    <source>
        <dbReference type="Proteomes" id="UP000318288"/>
    </source>
</evidence>
<dbReference type="Proteomes" id="UP000318288">
    <property type="component" value="Unassembled WGS sequence"/>
</dbReference>
<gene>
    <name evidence="1" type="ORF">Poly51_09430</name>
</gene>
<evidence type="ECO:0000313" key="1">
    <source>
        <dbReference type="EMBL" id="TWU60663.1"/>
    </source>
</evidence>
<accession>A0A5C6FJA7</accession>
<name>A0A5C6FJA7_9BACT</name>
<reference evidence="1 2" key="1">
    <citation type="submission" date="2019-02" db="EMBL/GenBank/DDBJ databases">
        <title>Deep-cultivation of Planctomycetes and their phenomic and genomic characterization uncovers novel biology.</title>
        <authorList>
            <person name="Wiegand S."/>
            <person name="Jogler M."/>
            <person name="Boedeker C."/>
            <person name="Pinto D."/>
            <person name="Vollmers J."/>
            <person name="Rivas-Marin E."/>
            <person name="Kohn T."/>
            <person name="Peeters S.H."/>
            <person name="Heuer A."/>
            <person name="Rast P."/>
            <person name="Oberbeckmann S."/>
            <person name="Bunk B."/>
            <person name="Jeske O."/>
            <person name="Meyerdierks A."/>
            <person name="Storesund J.E."/>
            <person name="Kallscheuer N."/>
            <person name="Luecker S."/>
            <person name="Lage O.M."/>
            <person name="Pohl T."/>
            <person name="Merkel B.J."/>
            <person name="Hornburger P."/>
            <person name="Mueller R.-W."/>
            <person name="Bruemmer F."/>
            <person name="Labrenz M."/>
            <person name="Spormann A.M."/>
            <person name="Op Den Camp H."/>
            <person name="Overmann J."/>
            <person name="Amann R."/>
            <person name="Jetten M.S.M."/>
            <person name="Mascher T."/>
            <person name="Medema M.H."/>
            <person name="Devos D.P."/>
            <person name="Kaster A.-K."/>
            <person name="Ovreas L."/>
            <person name="Rohde M."/>
            <person name="Galperin M.Y."/>
            <person name="Jogler C."/>
        </authorList>
    </citation>
    <scope>NUCLEOTIDE SEQUENCE [LARGE SCALE GENOMIC DNA]</scope>
    <source>
        <strain evidence="1 2">Poly51</strain>
    </source>
</reference>